<dbReference type="AlphaFoldDB" id="A0AAD4KWY6"/>
<dbReference type="GO" id="GO:0006749">
    <property type="term" value="P:glutathione metabolic process"/>
    <property type="evidence" value="ECO:0007669"/>
    <property type="project" value="TreeGrafter"/>
</dbReference>
<comment type="similarity">
    <text evidence="2">Belongs to the class-I pyridine nucleotide-disulfide oxidoreductase family.</text>
</comment>
<dbReference type="Pfam" id="PF02852">
    <property type="entry name" value="Pyr_redox_dim"/>
    <property type="match status" value="1"/>
</dbReference>
<dbReference type="GO" id="GO:0045454">
    <property type="term" value="P:cell redox homeostasis"/>
    <property type="evidence" value="ECO:0007669"/>
    <property type="project" value="InterPro"/>
</dbReference>
<dbReference type="InterPro" id="IPR016156">
    <property type="entry name" value="FAD/NAD-linked_Rdtase_dimer_sf"/>
</dbReference>
<feature type="domain" description="Pyridine nucleotide-disulphide oxidoreductase dimerisation" evidence="6">
    <location>
        <begin position="216"/>
        <end position="316"/>
    </location>
</feature>
<keyword evidence="5" id="KW-0676">Redox-active center</keyword>
<evidence type="ECO:0000256" key="3">
    <source>
        <dbReference type="ARBA" id="ARBA00023002"/>
    </source>
</evidence>
<keyword evidence="8" id="KW-1185">Reference proteome</keyword>
<evidence type="ECO:0000256" key="1">
    <source>
        <dbReference type="ARBA" id="ARBA00001974"/>
    </source>
</evidence>
<dbReference type="EMBL" id="JAJTJA010000005">
    <property type="protein sequence ID" value="KAH8698722.1"/>
    <property type="molecule type" value="Genomic_DNA"/>
</dbReference>
<evidence type="ECO:0000256" key="5">
    <source>
        <dbReference type="ARBA" id="ARBA00023284"/>
    </source>
</evidence>
<reference evidence="7" key="1">
    <citation type="submission" date="2021-12" db="EMBL/GenBank/DDBJ databases">
        <title>Convergent genome expansion in fungi linked to evolution of root-endophyte symbiosis.</title>
        <authorList>
            <consortium name="DOE Joint Genome Institute"/>
            <person name="Ke Y.-H."/>
            <person name="Bonito G."/>
            <person name="Liao H.-L."/>
            <person name="Looney B."/>
            <person name="Rojas-Flechas A."/>
            <person name="Nash J."/>
            <person name="Hameed K."/>
            <person name="Schadt C."/>
            <person name="Martin F."/>
            <person name="Crous P.W."/>
            <person name="Miettinen O."/>
            <person name="Magnuson J.K."/>
            <person name="Labbe J."/>
            <person name="Jacobson D."/>
            <person name="Doktycz M.J."/>
            <person name="Veneault-Fourrey C."/>
            <person name="Kuo A."/>
            <person name="Mondo S."/>
            <person name="Calhoun S."/>
            <person name="Riley R."/>
            <person name="Ohm R."/>
            <person name="LaButti K."/>
            <person name="Andreopoulos B."/>
            <person name="Pangilinan J."/>
            <person name="Nolan M."/>
            <person name="Tritt A."/>
            <person name="Clum A."/>
            <person name="Lipzen A."/>
            <person name="Daum C."/>
            <person name="Barry K."/>
            <person name="Grigoriev I.V."/>
            <person name="Vilgalys R."/>
        </authorList>
    </citation>
    <scope>NUCLEOTIDE SEQUENCE</scope>
    <source>
        <strain evidence="7">PMI_201</strain>
    </source>
</reference>
<dbReference type="GO" id="GO:0004362">
    <property type="term" value="F:glutathione-disulfide reductase (NADPH) activity"/>
    <property type="evidence" value="ECO:0007669"/>
    <property type="project" value="TreeGrafter"/>
</dbReference>
<sequence>MTWNFTSINEKIQPGRHYGYNLPTDAKEGIDLNHDHSRFIKVQDYRDHLHRQLMEIEINSKAYLTARDRPIIPNVKGAEHGIISDRFFEMEKLPKKWTIVEAGYIATFIRKFKPMIQQTITERYEAHGCEDSHATHKFDEVQLLKYRIKHEVNKIKKLDSSIPDIKQTHSRHVIVDEFQNTNTELTPVAIAARQQLVERLFGPPGLKSSSLSYENIPTVIFAHPEIGIVGLTKLQARQQFGDNKIKVYETRFTAMFYDVFPPEMKHNPTQMKIICARPEEKAMLQGYGVAIKVGATKKGFDSCVTIYLTSAEELVRLCDDAANIISADV</sequence>
<dbReference type="SUPFAM" id="SSF55424">
    <property type="entry name" value="FAD/NAD-linked reductases, dimerisation (C-terminal) domain"/>
    <property type="match status" value="1"/>
</dbReference>
<dbReference type="InterPro" id="IPR036188">
    <property type="entry name" value="FAD/NAD-bd_sf"/>
</dbReference>
<gene>
    <name evidence="7" type="ORF">BGW36DRAFT_396420</name>
</gene>
<dbReference type="GO" id="GO:0005829">
    <property type="term" value="C:cytosol"/>
    <property type="evidence" value="ECO:0007669"/>
    <property type="project" value="TreeGrafter"/>
</dbReference>
<dbReference type="InterPro" id="IPR046952">
    <property type="entry name" value="GSHR/TRXR-like"/>
</dbReference>
<comment type="cofactor">
    <cofactor evidence="1">
        <name>FAD</name>
        <dbReference type="ChEBI" id="CHEBI:57692"/>
    </cofactor>
</comment>
<dbReference type="GO" id="GO:0034599">
    <property type="term" value="P:cellular response to oxidative stress"/>
    <property type="evidence" value="ECO:0007669"/>
    <property type="project" value="TreeGrafter"/>
</dbReference>
<organism evidence="7 8">
    <name type="scientific">Talaromyces proteolyticus</name>
    <dbReference type="NCBI Taxonomy" id="1131652"/>
    <lineage>
        <taxon>Eukaryota</taxon>
        <taxon>Fungi</taxon>
        <taxon>Dikarya</taxon>
        <taxon>Ascomycota</taxon>
        <taxon>Pezizomycotina</taxon>
        <taxon>Eurotiomycetes</taxon>
        <taxon>Eurotiomycetidae</taxon>
        <taxon>Eurotiales</taxon>
        <taxon>Trichocomaceae</taxon>
        <taxon>Talaromyces</taxon>
        <taxon>Talaromyces sect. Bacilispori</taxon>
    </lineage>
</organism>
<dbReference type="Proteomes" id="UP001201262">
    <property type="component" value="Unassembled WGS sequence"/>
</dbReference>
<dbReference type="Gene3D" id="3.50.50.60">
    <property type="entry name" value="FAD/NAD(P)-binding domain"/>
    <property type="match status" value="2"/>
</dbReference>
<evidence type="ECO:0000256" key="4">
    <source>
        <dbReference type="ARBA" id="ARBA00023157"/>
    </source>
</evidence>
<evidence type="ECO:0000259" key="6">
    <source>
        <dbReference type="Pfam" id="PF02852"/>
    </source>
</evidence>
<dbReference type="GO" id="GO:0050660">
    <property type="term" value="F:flavin adenine dinucleotide binding"/>
    <property type="evidence" value="ECO:0007669"/>
    <property type="project" value="InterPro"/>
</dbReference>
<keyword evidence="3" id="KW-0560">Oxidoreductase</keyword>
<dbReference type="InterPro" id="IPR004099">
    <property type="entry name" value="Pyr_nucl-diS_OxRdtase_dimer"/>
</dbReference>
<proteinExistence type="inferred from homology"/>
<comment type="caution">
    <text evidence="7">The sequence shown here is derived from an EMBL/GenBank/DDBJ whole genome shotgun (WGS) entry which is preliminary data.</text>
</comment>
<dbReference type="RefSeq" id="XP_046073186.1">
    <property type="nucleotide sequence ID" value="XM_046218160.1"/>
</dbReference>
<dbReference type="PANTHER" id="PTHR42737:SF1">
    <property type="entry name" value="GLUTATHIONE REDUCTASE"/>
    <property type="match status" value="1"/>
</dbReference>
<name>A0AAD4KWY6_9EURO</name>
<evidence type="ECO:0000256" key="2">
    <source>
        <dbReference type="ARBA" id="ARBA00007532"/>
    </source>
</evidence>
<keyword evidence="4" id="KW-1015">Disulfide bond</keyword>
<evidence type="ECO:0000313" key="8">
    <source>
        <dbReference type="Proteomes" id="UP001201262"/>
    </source>
</evidence>
<protein>
    <recommendedName>
        <fullName evidence="6">Pyridine nucleotide-disulphide oxidoreductase dimerisation domain-containing protein</fullName>
    </recommendedName>
</protein>
<dbReference type="PANTHER" id="PTHR42737">
    <property type="entry name" value="GLUTATHIONE REDUCTASE"/>
    <property type="match status" value="1"/>
</dbReference>
<dbReference type="GO" id="GO:0005739">
    <property type="term" value="C:mitochondrion"/>
    <property type="evidence" value="ECO:0007669"/>
    <property type="project" value="TreeGrafter"/>
</dbReference>
<accession>A0AAD4KWY6</accession>
<evidence type="ECO:0000313" key="7">
    <source>
        <dbReference type="EMBL" id="KAH8698722.1"/>
    </source>
</evidence>
<dbReference type="GeneID" id="70248447"/>